<evidence type="ECO:0000313" key="1">
    <source>
        <dbReference type="EMBL" id="PRX22503.1"/>
    </source>
</evidence>
<dbReference type="AlphaFoldDB" id="A0A2T0KGD9"/>
<proteinExistence type="predicted"/>
<gene>
    <name evidence="1" type="ORF">CLV67_10419</name>
</gene>
<dbReference type="Proteomes" id="UP000239415">
    <property type="component" value="Unassembled WGS sequence"/>
</dbReference>
<dbReference type="EMBL" id="PVMZ01000004">
    <property type="protein sequence ID" value="PRX22503.1"/>
    <property type="molecule type" value="Genomic_DNA"/>
</dbReference>
<sequence length="44" mass="5047">MSWNSNCAIDPSWASWCGSAISVVTVKHHIRAHESYRDQERWSG</sequence>
<reference evidence="1 2" key="1">
    <citation type="submission" date="2018-03" db="EMBL/GenBank/DDBJ databases">
        <title>Genomic Encyclopedia of Archaeal and Bacterial Type Strains, Phase II (KMG-II): from individual species to whole genera.</title>
        <authorList>
            <person name="Goeker M."/>
        </authorList>
    </citation>
    <scope>NUCLEOTIDE SEQUENCE [LARGE SCALE GENOMIC DNA]</scope>
    <source>
        <strain evidence="1 2">DSM 43146</strain>
    </source>
</reference>
<accession>A0A2T0KGD9</accession>
<keyword evidence="2" id="KW-1185">Reference proteome</keyword>
<protein>
    <submittedName>
        <fullName evidence="1">Uncharacterized protein</fullName>
    </submittedName>
</protein>
<organism evidence="1 2">
    <name type="scientific">Actinoplanes italicus</name>
    <dbReference type="NCBI Taxonomy" id="113567"/>
    <lineage>
        <taxon>Bacteria</taxon>
        <taxon>Bacillati</taxon>
        <taxon>Actinomycetota</taxon>
        <taxon>Actinomycetes</taxon>
        <taxon>Micromonosporales</taxon>
        <taxon>Micromonosporaceae</taxon>
        <taxon>Actinoplanes</taxon>
    </lineage>
</organism>
<evidence type="ECO:0000313" key="2">
    <source>
        <dbReference type="Proteomes" id="UP000239415"/>
    </source>
</evidence>
<name>A0A2T0KGD9_9ACTN</name>
<comment type="caution">
    <text evidence="1">The sequence shown here is derived from an EMBL/GenBank/DDBJ whole genome shotgun (WGS) entry which is preliminary data.</text>
</comment>